<keyword evidence="2" id="KW-1185">Reference proteome</keyword>
<organism evidence="1 2">
    <name type="scientific">Lactuca sativa</name>
    <name type="common">Garden lettuce</name>
    <dbReference type="NCBI Taxonomy" id="4236"/>
    <lineage>
        <taxon>Eukaryota</taxon>
        <taxon>Viridiplantae</taxon>
        <taxon>Streptophyta</taxon>
        <taxon>Embryophyta</taxon>
        <taxon>Tracheophyta</taxon>
        <taxon>Spermatophyta</taxon>
        <taxon>Magnoliopsida</taxon>
        <taxon>eudicotyledons</taxon>
        <taxon>Gunneridae</taxon>
        <taxon>Pentapetalae</taxon>
        <taxon>asterids</taxon>
        <taxon>campanulids</taxon>
        <taxon>Asterales</taxon>
        <taxon>Asteraceae</taxon>
        <taxon>Cichorioideae</taxon>
        <taxon>Cichorieae</taxon>
        <taxon>Lactucinae</taxon>
        <taxon>Lactuca</taxon>
    </lineage>
</organism>
<name>A0A9R1VCH3_LACSA</name>
<dbReference type="Proteomes" id="UP000235145">
    <property type="component" value="Unassembled WGS sequence"/>
</dbReference>
<accession>A0A9R1VCH3</accession>
<proteinExistence type="predicted"/>
<gene>
    <name evidence="1" type="ORF">LSAT_V11C600326020</name>
</gene>
<evidence type="ECO:0000313" key="1">
    <source>
        <dbReference type="EMBL" id="KAJ0202211.1"/>
    </source>
</evidence>
<protein>
    <submittedName>
        <fullName evidence="1">Uncharacterized protein</fullName>
    </submittedName>
</protein>
<dbReference type="AlphaFoldDB" id="A0A9R1VCH3"/>
<reference evidence="1 2" key="1">
    <citation type="journal article" date="2017" name="Nat. Commun.">
        <title>Genome assembly with in vitro proximity ligation data and whole-genome triplication in lettuce.</title>
        <authorList>
            <person name="Reyes-Chin-Wo S."/>
            <person name="Wang Z."/>
            <person name="Yang X."/>
            <person name="Kozik A."/>
            <person name="Arikit S."/>
            <person name="Song C."/>
            <person name="Xia L."/>
            <person name="Froenicke L."/>
            <person name="Lavelle D.O."/>
            <person name="Truco M.J."/>
            <person name="Xia R."/>
            <person name="Zhu S."/>
            <person name="Xu C."/>
            <person name="Xu H."/>
            <person name="Xu X."/>
            <person name="Cox K."/>
            <person name="Korf I."/>
            <person name="Meyers B.C."/>
            <person name="Michelmore R.W."/>
        </authorList>
    </citation>
    <scope>NUCLEOTIDE SEQUENCE [LARGE SCALE GENOMIC DNA]</scope>
    <source>
        <strain evidence="2">cv. Salinas</strain>
        <tissue evidence="1">Seedlings</tissue>
    </source>
</reference>
<evidence type="ECO:0000313" key="2">
    <source>
        <dbReference type="Proteomes" id="UP000235145"/>
    </source>
</evidence>
<dbReference type="EMBL" id="NBSK02000006">
    <property type="protein sequence ID" value="KAJ0202211.1"/>
    <property type="molecule type" value="Genomic_DNA"/>
</dbReference>
<sequence length="109" mass="12573">MLCQHEAERLDVWAMYVPLLSSKEIITPWKPNINPKKWIEHARIAFAVDPRIAFSLGARFPTDSPRKMELTHLVQTDILEIRTIPEALPYFVSPKAVDEDSPLLQQLTH</sequence>
<comment type="caution">
    <text evidence="1">The sequence shown here is derived from an EMBL/GenBank/DDBJ whole genome shotgun (WGS) entry which is preliminary data.</text>
</comment>